<evidence type="ECO:0000256" key="1">
    <source>
        <dbReference type="ARBA" id="ARBA00004613"/>
    </source>
</evidence>
<dbReference type="OrthoDB" id="4898945at2759"/>
<accession>A0A4R0RHK7</accession>
<evidence type="ECO:0000256" key="2">
    <source>
        <dbReference type="ARBA" id="ARBA00010421"/>
    </source>
</evidence>
<proteinExistence type="inferred from homology"/>
<comment type="subcellular location">
    <subcellularLocation>
        <location evidence="1">Secreted</location>
    </subcellularLocation>
</comment>
<dbReference type="InterPro" id="IPR010829">
    <property type="entry name" value="Cerato-platanin"/>
</dbReference>
<comment type="caution">
    <text evidence="5">The sequence shown here is derived from an EMBL/GenBank/DDBJ whole genome shotgun (WGS) entry which is preliminary data.</text>
</comment>
<dbReference type="CDD" id="cd22778">
    <property type="entry name" value="DPBB_CEPL-like"/>
    <property type="match status" value="1"/>
</dbReference>
<protein>
    <submittedName>
        <fullName evidence="5">Uncharacterized protein</fullName>
    </submittedName>
</protein>
<keyword evidence="4" id="KW-0732">Signal</keyword>
<organism evidence="5 6">
    <name type="scientific">Steccherinum ochraceum</name>
    <dbReference type="NCBI Taxonomy" id="92696"/>
    <lineage>
        <taxon>Eukaryota</taxon>
        <taxon>Fungi</taxon>
        <taxon>Dikarya</taxon>
        <taxon>Basidiomycota</taxon>
        <taxon>Agaricomycotina</taxon>
        <taxon>Agaricomycetes</taxon>
        <taxon>Polyporales</taxon>
        <taxon>Steccherinaceae</taxon>
        <taxon>Steccherinum</taxon>
    </lineage>
</organism>
<dbReference type="Proteomes" id="UP000292702">
    <property type="component" value="Unassembled WGS sequence"/>
</dbReference>
<evidence type="ECO:0000313" key="5">
    <source>
        <dbReference type="EMBL" id="TCD67990.1"/>
    </source>
</evidence>
<dbReference type="Pfam" id="PF07249">
    <property type="entry name" value="Cerato-platanin"/>
    <property type="match status" value="1"/>
</dbReference>
<comment type="similarity">
    <text evidence="2">Belongs to the cerato-platanin family.</text>
</comment>
<feature type="signal peptide" evidence="4">
    <location>
        <begin position="1"/>
        <end position="19"/>
    </location>
</feature>
<feature type="chain" id="PRO_5020662645" evidence="4">
    <location>
        <begin position="20"/>
        <end position="138"/>
    </location>
</feature>
<dbReference type="InterPro" id="IPR036908">
    <property type="entry name" value="RlpA-like_sf"/>
</dbReference>
<keyword evidence="3" id="KW-0964">Secreted</keyword>
<dbReference type="AlphaFoldDB" id="A0A4R0RHK7"/>
<dbReference type="GO" id="GO:0005576">
    <property type="term" value="C:extracellular region"/>
    <property type="evidence" value="ECO:0007669"/>
    <property type="project" value="UniProtKB-SubCell"/>
</dbReference>
<reference evidence="5 6" key="1">
    <citation type="submission" date="2018-11" db="EMBL/GenBank/DDBJ databases">
        <title>Genome assembly of Steccherinum ochraceum LE-BIN_3174, the white-rot fungus of the Steccherinaceae family (The Residual Polyporoid clade, Polyporales, Basidiomycota).</title>
        <authorList>
            <person name="Fedorova T.V."/>
            <person name="Glazunova O.A."/>
            <person name="Landesman E.O."/>
            <person name="Moiseenko K.V."/>
            <person name="Psurtseva N.V."/>
            <person name="Savinova O.S."/>
            <person name="Shakhova N.V."/>
            <person name="Tyazhelova T.V."/>
            <person name="Vasina D.V."/>
        </authorList>
    </citation>
    <scope>NUCLEOTIDE SEQUENCE [LARGE SCALE GENOMIC DNA]</scope>
    <source>
        <strain evidence="5 6">LE-BIN_3174</strain>
    </source>
</reference>
<keyword evidence="6" id="KW-1185">Reference proteome</keyword>
<dbReference type="EMBL" id="RWJN01000079">
    <property type="protein sequence ID" value="TCD67990.1"/>
    <property type="molecule type" value="Genomic_DNA"/>
</dbReference>
<evidence type="ECO:0000313" key="6">
    <source>
        <dbReference type="Proteomes" id="UP000292702"/>
    </source>
</evidence>
<evidence type="ECO:0000256" key="4">
    <source>
        <dbReference type="SAM" id="SignalP"/>
    </source>
</evidence>
<dbReference type="SUPFAM" id="SSF50685">
    <property type="entry name" value="Barwin-like endoglucanases"/>
    <property type="match status" value="1"/>
</dbReference>
<evidence type="ECO:0000256" key="3">
    <source>
        <dbReference type="ARBA" id="ARBA00022525"/>
    </source>
</evidence>
<name>A0A4R0RHK7_9APHY</name>
<sequence length="138" mass="14820">MQFINILATLLVLAAPALAIRVSWDSVYDNKANSLDIVACSDGINGLEHLGYKTFGSLKNFPNIGGASAIPGWNSANCGTCWQLTYNGRTINVLAIDHADDGFNLSKEAMDKLTNNQAEQLGVVDATFTQVDHTQCSI</sequence>
<dbReference type="Gene3D" id="2.40.40.10">
    <property type="entry name" value="RlpA-like domain"/>
    <property type="match status" value="1"/>
</dbReference>
<gene>
    <name evidence="5" type="ORF">EIP91_011659</name>
</gene>